<dbReference type="Ensembl" id="ENSPNAT00000014109.2">
    <property type="protein sequence ID" value="ENSPNAP00000000280.2"/>
    <property type="gene ID" value="ENSPNAG00000020040.2"/>
</dbReference>
<keyword evidence="2" id="KW-0732">Signal</keyword>
<dbReference type="Proteomes" id="UP001501920">
    <property type="component" value="Chromosome 19"/>
</dbReference>
<reference evidence="6 7" key="1">
    <citation type="submission" date="2020-10" db="EMBL/GenBank/DDBJ databases">
        <title>Pygocentrus nattereri (red-bellied piranha) genome, fPygNat1, primary haplotype.</title>
        <authorList>
            <person name="Myers G."/>
            <person name="Meyer A."/>
            <person name="Karagic N."/>
            <person name="Pippel M."/>
            <person name="Winkler S."/>
            <person name="Tracey A."/>
            <person name="Wood J."/>
            <person name="Formenti G."/>
            <person name="Howe K."/>
            <person name="Fedrigo O."/>
            <person name="Jarvis E.D."/>
        </authorList>
    </citation>
    <scope>NUCLEOTIDE SEQUENCE [LARGE SCALE GENOMIC DNA]</scope>
</reference>
<evidence type="ECO:0000256" key="2">
    <source>
        <dbReference type="ARBA" id="ARBA00022729"/>
    </source>
</evidence>
<evidence type="ECO:0000256" key="3">
    <source>
        <dbReference type="ARBA" id="ARBA00023136"/>
    </source>
</evidence>
<dbReference type="PANTHER" id="PTHR12080">
    <property type="entry name" value="SIGNALING LYMPHOCYTIC ACTIVATION MOLECULE"/>
    <property type="match status" value="1"/>
</dbReference>
<protein>
    <recommendedName>
        <fullName evidence="5">Immunoglobulin V-set domain-containing protein</fullName>
    </recommendedName>
</protein>
<reference evidence="6" key="2">
    <citation type="submission" date="2025-08" db="UniProtKB">
        <authorList>
            <consortium name="Ensembl"/>
        </authorList>
    </citation>
    <scope>IDENTIFICATION</scope>
</reference>
<comment type="subcellular location">
    <subcellularLocation>
        <location evidence="1">Membrane</location>
    </subcellularLocation>
</comment>
<dbReference type="Gene3D" id="2.60.40.10">
    <property type="entry name" value="Immunoglobulins"/>
    <property type="match status" value="1"/>
</dbReference>
<accession>A0A3B4BNR9</accession>
<dbReference type="GO" id="GO:0016020">
    <property type="term" value="C:membrane"/>
    <property type="evidence" value="ECO:0007669"/>
    <property type="project" value="UniProtKB-SubCell"/>
</dbReference>
<evidence type="ECO:0000259" key="5">
    <source>
        <dbReference type="Pfam" id="PF07686"/>
    </source>
</evidence>
<reference evidence="6" key="3">
    <citation type="submission" date="2025-09" db="UniProtKB">
        <authorList>
            <consortium name="Ensembl"/>
        </authorList>
    </citation>
    <scope>IDENTIFICATION</scope>
</reference>
<keyword evidence="7" id="KW-1185">Reference proteome</keyword>
<dbReference type="Pfam" id="PF07686">
    <property type="entry name" value="V-set"/>
    <property type="match status" value="1"/>
</dbReference>
<proteinExistence type="predicted"/>
<dbReference type="InterPro" id="IPR015631">
    <property type="entry name" value="CD2/SLAM_rcpt"/>
</dbReference>
<organism evidence="6 7">
    <name type="scientific">Pygocentrus nattereri</name>
    <name type="common">Red-bellied piranha</name>
    <dbReference type="NCBI Taxonomy" id="42514"/>
    <lineage>
        <taxon>Eukaryota</taxon>
        <taxon>Metazoa</taxon>
        <taxon>Chordata</taxon>
        <taxon>Craniata</taxon>
        <taxon>Vertebrata</taxon>
        <taxon>Euteleostomi</taxon>
        <taxon>Actinopterygii</taxon>
        <taxon>Neopterygii</taxon>
        <taxon>Teleostei</taxon>
        <taxon>Ostariophysi</taxon>
        <taxon>Characiformes</taxon>
        <taxon>Characoidei</taxon>
        <taxon>Pygocentrus</taxon>
    </lineage>
</organism>
<dbReference type="InterPro" id="IPR036179">
    <property type="entry name" value="Ig-like_dom_sf"/>
</dbReference>
<keyword evidence="4" id="KW-0325">Glycoprotein</keyword>
<dbReference type="InterPro" id="IPR013106">
    <property type="entry name" value="Ig_V-set"/>
</dbReference>
<evidence type="ECO:0000256" key="1">
    <source>
        <dbReference type="ARBA" id="ARBA00004370"/>
    </source>
</evidence>
<dbReference type="InterPro" id="IPR013783">
    <property type="entry name" value="Ig-like_fold"/>
</dbReference>
<evidence type="ECO:0000313" key="6">
    <source>
        <dbReference type="Ensembl" id="ENSPNAP00000000280.2"/>
    </source>
</evidence>
<dbReference type="SUPFAM" id="SSF48726">
    <property type="entry name" value="Immunoglobulin"/>
    <property type="match status" value="1"/>
</dbReference>
<evidence type="ECO:0000256" key="4">
    <source>
        <dbReference type="ARBA" id="ARBA00023180"/>
    </source>
</evidence>
<name>A0A3B4BNR9_PYGNA</name>
<sequence>MYGEELGGRFSADCIRVASELKRKGETLRQSFQKLPHMTAMAAQMIFVLFSLVSITESSDVFGLVGNSVQMDTQHPVPEFDDLSWLFNRTNTVLKYYPEFKKTKPSTAYEGRVEFNEETYSLTLKNLQKTDSGLYEAKTAGDVNKVVAEYRLSVLDPVEAPVLTHQLSRDTCNITLTCRRHDLSINSSCYEETCEEKEVTSPGGVTLSLSVNGRTVSCNHSNPVSWRTDVLEMRELKRLCADKGSVSPSAGASVCFLKTVLYSITLTLMLSAVITVHIRERLTKSS</sequence>
<dbReference type="GeneTree" id="ENSGT01030000234540"/>
<dbReference type="AlphaFoldDB" id="A0A3B4BNR9"/>
<dbReference type="PANTHER" id="PTHR12080:SF56">
    <property type="entry name" value="NATURAL KILLER CELL RECEPTOR 2B4"/>
    <property type="match status" value="1"/>
</dbReference>
<evidence type="ECO:0000313" key="7">
    <source>
        <dbReference type="Proteomes" id="UP001501920"/>
    </source>
</evidence>
<feature type="domain" description="Immunoglobulin V-set" evidence="5">
    <location>
        <begin position="59"/>
        <end position="154"/>
    </location>
</feature>
<keyword evidence="3" id="KW-0472">Membrane</keyword>